<proteinExistence type="predicted"/>
<protein>
    <submittedName>
        <fullName evidence="1">Integrase</fullName>
    </submittedName>
</protein>
<evidence type="ECO:0000313" key="1">
    <source>
        <dbReference type="EMBL" id="TXT03307.1"/>
    </source>
</evidence>
<feature type="non-terminal residue" evidence="1">
    <location>
        <position position="1"/>
    </location>
</feature>
<dbReference type="Proteomes" id="UP000321461">
    <property type="component" value="Unassembled WGS sequence"/>
</dbReference>
<sequence>QWWADYLDANREKGVSPFDFAKVNN</sequence>
<gene>
    <name evidence="1" type="ORF">FWK02_02635</name>
</gene>
<dbReference type="EMBL" id="VSBS01000044">
    <property type="protein sequence ID" value="TXT03307.1"/>
    <property type="molecule type" value="Genomic_DNA"/>
</dbReference>
<organism evidence="1 2">
    <name type="scientific">Escherichia coli</name>
    <dbReference type="NCBI Taxonomy" id="562"/>
    <lineage>
        <taxon>Bacteria</taxon>
        <taxon>Pseudomonadati</taxon>
        <taxon>Pseudomonadota</taxon>
        <taxon>Gammaproteobacteria</taxon>
        <taxon>Enterobacterales</taxon>
        <taxon>Enterobacteriaceae</taxon>
        <taxon>Escherichia</taxon>
    </lineage>
</organism>
<evidence type="ECO:0000313" key="2">
    <source>
        <dbReference type="Proteomes" id="UP000321461"/>
    </source>
</evidence>
<dbReference type="AlphaFoldDB" id="A0A5C9AS56"/>
<comment type="caution">
    <text evidence="1">The sequence shown here is derived from an EMBL/GenBank/DDBJ whole genome shotgun (WGS) entry which is preliminary data.</text>
</comment>
<reference evidence="1 2" key="1">
    <citation type="submission" date="2019-08" db="EMBL/GenBank/DDBJ databases">
        <title>Whole genome analysis of cultivated E. coli strains isolated from CD patients and healthy donors.</title>
        <authorList>
            <person name="Siniagina M.N."/>
            <person name="Markelova M.I."/>
            <person name="Laikov A.V."/>
            <person name="Boulygina E.A."/>
            <person name="Khusnutdinova D.R."/>
            <person name="Kharchenko A."/>
            <person name="Grigoryeva T.V."/>
        </authorList>
    </citation>
    <scope>NUCLEOTIDE SEQUENCE [LARGE SCALE GENOMIC DNA]</scope>
    <source>
        <strain evidence="1 2">3_77_5</strain>
    </source>
</reference>
<accession>A0A5C9AS56</accession>
<name>A0A5C9AS56_ECOLX</name>